<dbReference type="AlphaFoldDB" id="A0A4R9C2D9"/>
<dbReference type="GO" id="GO:0051301">
    <property type="term" value="P:cell division"/>
    <property type="evidence" value="ECO:0007669"/>
    <property type="project" value="UniProtKB-KW"/>
</dbReference>
<organism evidence="5 6">
    <name type="scientific">Helcococcus ovis</name>
    <dbReference type="NCBI Taxonomy" id="72026"/>
    <lineage>
        <taxon>Bacteria</taxon>
        <taxon>Bacillati</taxon>
        <taxon>Bacillota</taxon>
        <taxon>Tissierellia</taxon>
        <taxon>Tissierellales</taxon>
        <taxon>Peptoniphilaceae</taxon>
        <taxon>Helcococcus</taxon>
    </lineage>
</organism>
<dbReference type="NCBIfam" id="TIGR00281">
    <property type="entry name" value="SMC-Scp complex subunit ScpB"/>
    <property type="match status" value="1"/>
</dbReference>
<comment type="caution">
    <text evidence="5">The sequence shown here is derived from an EMBL/GenBank/DDBJ whole genome shotgun (WGS) entry which is preliminary data.</text>
</comment>
<keyword evidence="2" id="KW-0132">Cell division</keyword>
<reference evidence="5 6" key="1">
    <citation type="submission" date="2019-01" db="EMBL/GenBank/DDBJ databases">
        <title>Draft Genome Sequences of Helcococcus ovis Strains Isolated from the Uterus and Vagina of Dairy Cows with Metritis.</title>
        <authorList>
            <person name="Cunha F."/>
            <person name="Jeon S.J."/>
            <person name="Kutzer P."/>
            <person name="Galvao K.N."/>
        </authorList>
    </citation>
    <scope>NUCLEOTIDE SEQUENCE [LARGE SCALE GENOMIC DNA]</scope>
    <source>
        <strain evidence="5 6">KG-37</strain>
    </source>
</reference>
<dbReference type="RefSeq" id="WP_134744046.1">
    <property type="nucleotide sequence ID" value="NZ_JBFNGE010000098.1"/>
</dbReference>
<proteinExistence type="predicted"/>
<evidence type="ECO:0000256" key="3">
    <source>
        <dbReference type="ARBA" id="ARBA00022829"/>
    </source>
</evidence>
<dbReference type="InterPro" id="IPR036390">
    <property type="entry name" value="WH_DNA-bd_sf"/>
</dbReference>
<dbReference type="Pfam" id="PF04079">
    <property type="entry name" value="SMC_ScpB"/>
    <property type="match status" value="1"/>
</dbReference>
<dbReference type="InterPro" id="IPR005234">
    <property type="entry name" value="ScpB_csome_segregation"/>
</dbReference>
<dbReference type="EMBL" id="SCFR01000027">
    <property type="protein sequence ID" value="TFF64922.1"/>
    <property type="molecule type" value="Genomic_DNA"/>
</dbReference>
<keyword evidence="6" id="KW-1185">Reference proteome</keyword>
<dbReference type="Proteomes" id="UP000297454">
    <property type="component" value="Unassembled WGS sequence"/>
</dbReference>
<dbReference type="PIRSF" id="PIRSF019345">
    <property type="entry name" value="ScpB"/>
    <property type="match status" value="1"/>
</dbReference>
<gene>
    <name evidence="5" type="primary">scpB</name>
    <name evidence="5" type="ORF">EQF91_06955</name>
</gene>
<dbReference type="SUPFAM" id="SSF46785">
    <property type="entry name" value="Winged helix' DNA-binding domain"/>
    <property type="match status" value="2"/>
</dbReference>
<dbReference type="GO" id="GO:0051304">
    <property type="term" value="P:chromosome separation"/>
    <property type="evidence" value="ECO:0007669"/>
    <property type="project" value="InterPro"/>
</dbReference>
<accession>A0A4R9C2D9</accession>
<dbReference type="Gene3D" id="1.10.10.10">
    <property type="entry name" value="Winged helix-like DNA-binding domain superfamily/Winged helix DNA-binding domain"/>
    <property type="match status" value="2"/>
</dbReference>
<sequence>MSKRELKSIIDAILFAWAEPIHIDEIMKVIEQDKKTTRELIRELQDECEHYRRGIVLNNYDDYYQYSTRSEHDEYLKKLTKSSPRKITSSTMEVLAIIAYNQPVTRIEIDNIRGVKSYSSIDTLKAKGLIEEVGRLDVVGKPVLYGTTIQFLKMFNLSSLDELPKIENLEELNTILENENDEN</sequence>
<keyword evidence="4" id="KW-0131">Cell cycle</keyword>
<keyword evidence="1" id="KW-0963">Cytoplasm</keyword>
<keyword evidence="3" id="KW-0159">Chromosome partition</keyword>
<dbReference type="PANTHER" id="PTHR34298">
    <property type="entry name" value="SEGREGATION AND CONDENSATION PROTEIN B"/>
    <property type="match status" value="1"/>
</dbReference>
<evidence type="ECO:0000313" key="5">
    <source>
        <dbReference type="EMBL" id="TFF64922.1"/>
    </source>
</evidence>
<dbReference type="PANTHER" id="PTHR34298:SF2">
    <property type="entry name" value="SEGREGATION AND CONDENSATION PROTEIN B"/>
    <property type="match status" value="1"/>
</dbReference>
<evidence type="ECO:0000313" key="6">
    <source>
        <dbReference type="Proteomes" id="UP000297454"/>
    </source>
</evidence>
<dbReference type="InterPro" id="IPR036388">
    <property type="entry name" value="WH-like_DNA-bd_sf"/>
</dbReference>
<name>A0A4R9C2D9_9FIRM</name>
<evidence type="ECO:0000256" key="1">
    <source>
        <dbReference type="ARBA" id="ARBA00022490"/>
    </source>
</evidence>
<protein>
    <submittedName>
        <fullName evidence="5">SMC-Scp complex subunit ScpB</fullName>
    </submittedName>
</protein>
<evidence type="ECO:0000256" key="4">
    <source>
        <dbReference type="ARBA" id="ARBA00023306"/>
    </source>
</evidence>
<evidence type="ECO:0000256" key="2">
    <source>
        <dbReference type="ARBA" id="ARBA00022618"/>
    </source>
</evidence>